<name>A0A1F5T047_9BACT</name>
<dbReference type="SUPFAM" id="SSF46785">
    <property type="entry name" value="Winged helix' DNA-binding domain"/>
    <property type="match status" value="1"/>
</dbReference>
<dbReference type="Proteomes" id="UP000179001">
    <property type="component" value="Unassembled WGS sequence"/>
</dbReference>
<organism evidence="2 3">
    <name type="scientific">Candidatus Falkowbacteria bacterium RIFOXYC2_FULL_36_12</name>
    <dbReference type="NCBI Taxonomy" id="1798002"/>
    <lineage>
        <taxon>Bacteria</taxon>
        <taxon>Candidatus Falkowiibacteriota</taxon>
    </lineage>
</organism>
<dbReference type="InterPro" id="IPR036390">
    <property type="entry name" value="WH_DNA-bd_sf"/>
</dbReference>
<sequence length="124" mass="13782">MKFSTKAEYGLRAIMHLADSDEPVSLASIAKIENISLAYLERIFAMLKKADLITSFKGVQGGYILSKPANQVNVAEIVQALEGELYKIDCAECNVTCCKVHPVWQKLYEQIDSTLNSITLKDLI</sequence>
<dbReference type="GO" id="GO:0003677">
    <property type="term" value="F:DNA binding"/>
    <property type="evidence" value="ECO:0007669"/>
    <property type="project" value="UniProtKB-KW"/>
</dbReference>
<comment type="caution">
    <text evidence="2">The sequence shown here is derived from an EMBL/GenBank/DDBJ whole genome shotgun (WGS) entry which is preliminary data.</text>
</comment>
<dbReference type="NCBIfam" id="TIGR00738">
    <property type="entry name" value="rrf2_super"/>
    <property type="match status" value="1"/>
</dbReference>
<proteinExistence type="predicted"/>
<dbReference type="STRING" id="1798002.A2478_05150"/>
<evidence type="ECO:0000313" key="3">
    <source>
        <dbReference type="Proteomes" id="UP000179001"/>
    </source>
</evidence>
<evidence type="ECO:0000313" key="2">
    <source>
        <dbReference type="EMBL" id="OGF31841.1"/>
    </source>
</evidence>
<dbReference type="PROSITE" id="PS51197">
    <property type="entry name" value="HTH_RRF2_2"/>
    <property type="match status" value="1"/>
</dbReference>
<protein>
    <recommendedName>
        <fullName evidence="4">Rrf2 family transcriptional regulator</fullName>
    </recommendedName>
</protein>
<dbReference type="Gene3D" id="1.10.10.10">
    <property type="entry name" value="Winged helix-like DNA-binding domain superfamily/Winged helix DNA-binding domain"/>
    <property type="match status" value="1"/>
</dbReference>
<dbReference type="AlphaFoldDB" id="A0A1F5T047"/>
<dbReference type="InterPro" id="IPR000944">
    <property type="entry name" value="Tscrpt_reg_Rrf2"/>
</dbReference>
<dbReference type="InterPro" id="IPR036388">
    <property type="entry name" value="WH-like_DNA-bd_sf"/>
</dbReference>
<dbReference type="PANTHER" id="PTHR33221:SF5">
    <property type="entry name" value="HTH-TYPE TRANSCRIPTIONAL REGULATOR ISCR"/>
    <property type="match status" value="1"/>
</dbReference>
<evidence type="ECO:0008006" key="4">
    <source>
        <dbReference type="Google" id="ProtNLM"/>
    </source>
</evidence>
<accession>A0A1F5T047</accession>
<dbReference type="GO" id="GO:0003700">
    <property type="term" value="F:DNA-binding transcription factor activity"/>
    <property type="evidence" value="ECO:0007669"/>
    <property type="project" value="TreeGrafter"/>
</dbReference>
<dbReference type="GO" id="GO:0005829">
    <property type="term" value="C:cytosol"/>
    <property type="evidence" value="ECO:0007669"/>
    <property type="project" value="TreeGrafter"/>
</dbReference>
<evidence type="ECO:0000256" key="1">
    <source>
        <dbReference type="ARBA" id="ARBA00023125"/>
    </source>
</evidence>
<dbReference type="EMBL" id="MFGJ01000007">
    <property type="protein sequence ID" value="OGF31841.1"/>
    <property type="molecule type" value="Genomic_DNA"/>
</dbReference>
<gene>
    <name evidence="2" type="ORF">A2478_05150</name>
</gene>
<reference evidence="2 3" key="1">
    <citation type="journal article" date="2016" name="Nat. Commun.">
        <title>Thousands of microbial genomes shed light on interconnected biogeochemical processes in an aquifer system.</title>
        <authorList>
            <person name="Anantharaman K."/>
            <person name="Brown C.T."/>
            <person name="Hug L.A."/>
            <person name="Sharon I."/>
            <person name="Castelle C.J."/>
            <person name="Probst A.J."/>
            <person name="Thomas B.C."/>
            <person name="Singh A."/>
            <person name="Wilkins M.J."/>
            <person name="Karaoz U."/>
            <person name="Brodie E.L."/>
            <person name="Williams K.H."/>
            <person name="Hubbard S.S."/>
            <person name="Banfield J.F."/>
        </authorList>
    </citation>
    <scope>NUCLEOTIDE SEQUENCE [LARGE SCALE GENOMIC DNA]</scope>
</reference>
<dbReference type="PANTHER" id="PTHR33221">
    <property type="entry name" value="WINGED HELIX-TURN-HELIX TRANSCRIPTIONAL REGULATOR, RRF2 FAMILY"/>
    <property type="match status" value="1"/>
</dbReference>
<keyword evidence="1" id="KW-0238">DNA-binding</keyword>
<dbReference type="Pfam" id="PF02082">
    <property type="entry name" value="Rrf2"/>
    <property type="match status" value="1"/>
</dbReference>